<evidence type="ECO:0000256" key="4">
    <source>
        <dbReference type="HAMAP-Rule" id="MF_00171"/>
    </source>
</evidence>
<dbReference type="EMBL" id="JBEOQB010000003">
    <property type="protein sequence ID" value="MEZ0452169.1"/>
    <property type="molecule type" value="Genomic_DNA"/>
</dbReference>
<feature type="domain" description="Pseudouridine synthase I TruA alpha/beta" evidence="6">
    <location>
        <begin position="146"/>
        <end position="249"/>
    </location>
</feature>
<dbReference type="InterPro" id="IPR020097">
    <property type="entry name" value="PsdUridine_synth_TruA_a/b_dom"/>
</dbReference>
<evidence type="ECO:0000256" key="2">
    <source>
        <dbReference type="ARBA" id="ARBA00022694"/>
    </source>
</evidence>
<evidence type="ECO:0000259" key="6">
    <source>
        <dbReference type="Pfam" id="PF01416"/>
    </source>
</evidence>
<dbReference type="InterPro" id="IPR020094">
    <property type="entry name" value="TruA/RsuA/RluB/E/F_N"/>
</dbReference>
<reference evidence="7 8" key="1">
    <citation type="submission" date="2024-06" db="EMBL/GenBank/DDBJ databases">
        <title>Soil Sphingobacterium thalpophilum.</title>
        <authorList>
            <person name="Yang J."/>
            <person name="Li J."/>
        </authorList>
    </citation>
    <scope>NUCLEOTIDE SEQUENCE [LARGE SCALE GENOMIC DNA]</scope>
    <source>
        <strain evidence="7 8">22g91tb</strain>
    </source>
</reference>
<dbReference type="NCBIfam" id="TIGR00071">
    <property type="entry name" value="hisT_truA"/>
    <property type="match status" value="1"/>
</dbReference>
<sequence>MEKRRFFLEIAYFGQAYHGWQIQNNAISVQEVLNKALEILLREPVETTGAGRTDTGVHAKQLYAHFDAAPIGILADQDRFIHSLNALLPFDVAVKRLIEVAADAHARFDATHRSYEYHLHFQKDPFLYPYSCFMRDRPDVVKMNEAAQFLLGKQDFECFSKSHTQVFTNICDIRRAEWVWQQDGRLLFYITADRFLRNMVRAIVGTSLEIGLKGRPASFMQEVIKSKDRKKAGVSVPAHGLYLTEVAYPYI</sequence>
<feature type="binding site" evidence="4">
    <location>
        <position position="115"/>
    </location>
    <ligand>
        <name>substrate</name>
    </ligand>
</feature>
<comment type="function">
    <text evidence="4">Formation of pseudouridine at positions 38, 39 and 40 in the anticodon stem and loop of transfer RNAs.</text>
</comment>
<evidence type="ECO:0000313" key="7">
    <source>
        <dbReference type="EMBL" id="MEZ0452169.1"/>
    </source>
</evidence>
<evidence type="ECO:0000256" key="1">
    <source>
        <dbReference type="ARBA" id="ARBA00009375"/>
    </source>
</evidence>
<dbReference type="HAMAP" id="MF_00171">
    <property type="entry name" value="TruA"/>
    <property type="match status" value="1"/>
</dbReference>
<proteinExistence type="inferred from homology"/>
<dbReference type="InterPro" id="IPR020103">
    <property type="entry name" value="PsdUridine_synth_cat_dom_sf"/>
</dbReference>
<keyword evidence="8" id="KW-1185">Reference proteome</keyword>
<comment type="subunit">
    <text evidence="4">Homodimer.</text>
</comment>
<dbReference type="Proteomes" id="UP001566204">
    <property type="component" value="Unassembled WGS sequence"/>
</dbReference>
<dbReference type="Pfam" id="PF01416">
    <property type="entry name" value="PseudoU_synth_1"/>
    <property type="match status" value="1"/>
</dbReference>
<comment type="caution">
    <text evidence="4">Lacks conserved residue(s) required for the propagation of feature annotation.</text>
</comment>
<dbReference type="EC" id="5.4.99.12" evidence="4"/>
<dbReference type="PANTHER" id="PTHR11142">
    <property type="entry name" value="PSEUDOURIDYLATE SYNTHASE"/>
    <property type="match status" value="1"/>
</dbReference>
<comment type="catalytic activity">
    <reaction evidence="4 5">
        <text>uridine(38/39/40) in tRNA = pseudouridine(38/39/40) in tRNA</text>
        <dbReference type="Rhea" id="RHEA:22376"/>
        <dbReference type="Rhea" id="RHEA-COMP:10085"/>
        <dbReference type="Rhea" id="RHEA-COMP:10087"/>
        <dbReference type="ChEBI" id="CHEBI:65314"/>
        <dbReference type="ChEBI" id="CHEBI:65315"/>
        <dbReference type="EC" id="5.4.99.12"/>
    </reaction>
</comment>
<dbReference type="PIRSF" id="PIRSF001430">
    <property type="entry name" value="tRNA_psdUrid_synth"/>
    <property type="match status" value="1"/>
</dbReference>
<name>A0ABV4HCD5_9SPHI</name>
<keyword evidence="2 4" id="KW-0819">tRNA processing</keyword>
<dbReference type="GeneID" id="78462521"/>
<dbReference type="CDD" id="cd02570">
    <property type="entry name" value="PseudoU_synth_EcTruA"/>
    <property type="match status" value="1"/>
</dbReference>
<dbReference type="InterPro" id="IPR001406">
    <property type="entry name" value="PsdUridine_synth_TruA"/>
</dbReference>
<organism evidence="7 8">
    <name type="scientific">Sphingobacterium thalpophilum</name>
    <dbReference type="NCBI Taxonomy" id="259"/>
    <lineage>
        <taxon>Bacteria</taxon>
        <taxon>Pseudomonadati</taxon>
        <taxon>Bacteroidota</taxon>
        <taxon>Sphingobacteriia</taxon>
        <taxon>Sphingobacteriales</taxon>
        <taxon>Sphingobacteriaceae</taxon>
        <taxon>Sphingobacterium</taxon>
    </lineage>
</organism>
<dbReference type="PANTHER" id="PTHR11142:SF0">
    <property type="entry name" value="TRNA PSEUDOURIDINE SYNTHASE-LIKE 1"/>
    <property type="match status" value="1"/>
</dbReference>
<dbReference type="Gene3D" id="3.30.70.580">
    <property type="entry name" value="Pseudouridine synthase I, catalytic domain, N-terminal subdomain"/>
    <property type="match status" value="1"/>
</dbReference>
<gene>
    <name evidence="4 7" type="primary">truA</name>
    <name evidence="7" type="ORF">ABTW24_11230</name>
</gene>
<keyword evidence="3 4" id="KW-0413">Isomerase</keyword>
<evidence type="ECO:0000256" key="5">
    <source>
        <dbReference type="RuleBase" id="RU003792"/>
    </source>
</evidence>
<dbReference type="InterPro" id="IPR020095">
    <property type="entry name" value="PsdUridine_synth_TruA_C"/>
</dbReference>
<feature type="active site" description="Nucleophile" evidence="4">
    <location>
        <position position="54"/>
    </location>
</feature>
<dbReference type="GO" id="GO:0160147">
    <property type="term" value="F:tRNA pseudouridine(38-40) synthase activity"/>
    <property type="evidence" value="ECO:0007669"/>
    <property type="project" value="UniProtKB-EC"/>
</dbReference>
<comment type="similarity">
    <text evidence="1 4 5">Belongs to the tRNA pseudouridine synthase TruA family.</text>
</comment>
<dbReference type="SUPFAM" id="SSF55120">
    <property type="entry name" value="Pseudouridine synthase"/>
    <property type="match status" value="1"/>
</dbReference>
<protein>
    <recommendedName>
        <fullName evidence="4">tRNA pseudouridine synthase A</fullName>
        <ecNumber evidence="4">5.4.99.12</ecNumber>
    </recommendedName>
    <alternativeName>
        <fullName evidence="4">tRNA pseudouridine(38-40) synthase</fullName>
    </alternativeName>
    <alternativeName>
        <fullName evidence="4">tRNA pseudouridylate synthase I</fullName>
    </alternativeName>
    <alternativeName>
        <fullName evidence="4">tRNA-uridine isomerase I</fullName>
    </alternativeName>
</protein>
<dbReference type="RefSeq" id="WP_028071035.1">
    <property type="nucleotide sequence ID" value="NZ_CP141191.1"/>
</dbReference>
<accession>A0ABV4HCD5</accession>
<dbReference type="Gene3D" id="3.30.70.660">
    <property type="entry name" value="Pseudouridine synthase I, catalytic domain, C-terminal subdomain"/>
    <property type="match status" value="1"/>
</dbReference>
<evidence type="ECO:0000313" key="8">
    <source>
        <dbReference type="Proteomes" id="UP001566204"/>
    </source>
</evidence>
<evidence type="ECO:0000256" key="3">
    <source>
        <dbReference type="ARBA" id="ARBA00023235"/>
    </source>
</evidence>
<comment type="caution">
    <text evidence="7">The sequence shown here is derived from an EMBL/GenBank/DDBJ whole genome shotgun (WGS) entry which is preliminary data.</text>
</comment>